<evidence type="ECO:0000256" key="6">
    <source>
        <dbReference type="ARBA" id="ARBA00022603"/>
    </source>
</evidence>
<evidence type="ECO:0000256" key="8">
    <source>
        <dbReference type="ARBA" id="ARBA00022691"/>
    </source>
</evidence>
<evidence type="ECO:0000256" key="7">
    <source>
        <dbReference type="ARBA" id="ARBA00022679"/>
    </source>
</evidence>
<evidence type="ECO:0000313" key="14">
    <source>
        <dbReference type="Proteomes" id="UP001324427"/>
    </source>
</evidence>
<comment type="function">
    <text evidence="11">Adenosyl-L-methionine (AdoMet)-dependent tRNA (uracil-O(2)-)-methyltransferase.</text>
</comment>
<comment type="subcellular location">
    <subcellularLocation>
        <location evidence="1 11">Cytoplasm</location>
    </subcellularLocation>
</comment>
<evidence type="ECO:0000256" key="12">
    <source>
        <dbReference type="SAM" id="MobiDB-lite"/>
    </source>
</evidence>
<dbReference type="PANTHER" id="PTHR21210:SF0">
    <property type="entry name" value="TRNA (URACIL-O(2)-)-METHYLTRANSFERASE-RELATED"/>
    <property type="match status" value="1"/>
</dbReference>
<feature type="region of interest" description="Disordered" evidence="12">
    <location>
        <begin position="554"/>
        <end position="573"/>
    </location>
</feature>
<dbReference type="InterPro" id="IPR011671">
    <property type="entry name" value="tRNA_uracil_MeTrfase"/>
</dbReference>
<gene>
    <name evidence="13" type="ORF">LTR36_010003</name>
</gene>
<dbReference type="GO" id="GO:0141101">
    <property type="term" value="F:tRNA(Ser) (uridine(44)-2'-O-)-methyltransferase activity"/>
    <property type="evidence" value="ECO:0007669"/>
    <property type="project" value="UniProtKB-EC"/>
</dbReference>
<dbReference type="Pfam" id="PF07757">
    <property type="entry name" value="AdoMet_MTase"/>
    <property type="match status" value="2"/>
</dbReference>
<name>A0AAV9JRN7_9PEZI</name>
<feature type="region of interest" description="Disordered" evidence="12">
    <location>
        <begin position="457"/>
        <end position="490"/>
    </location>
</feature>
<comment type="similarity">
    <text evidence="2 11">Belongs to the TRM44 family.</text>
</comment>
<keyword evidence="7 11" id="KW-0808">Transferase</keyword>
<feature type="region of interest" description="Disordered" evidence="12">
    <location>
        <begin position="1"/>
        <end position="22"/>
    </location>
</feature>
<dbReference type="Proteomes" id="UP001324427">
    <property type="component" value="Unassembled WGS sequence"/>
</dbReference>
<evidence type="ECO:0000313" key="13">
    <source>
        <dbReference type="EMBL" id="KAK4548134.1"/>
    </source>
</evidence>
<feature type="compositionally biased region" description="Polar residues" evidence="12">
    <location>
        <begin position="472"/>
        <end position="490"/>
    </location>
</feature>
<keyword evidence="9 11" id="KW-0819">tRNA processing</keyword>
<keyword evidence="14" id="KW-1185">Reference proteome</keyword>
<keyword evidence="8 11" id="KW-0949">S-adenosyl-L-methionine</keyword>
<protein>
    <recommendedName>
        <fullName evidence="4 11">tRNA (uracil-O(2)-)-methyltransferase</fullName>
        <ecNumber evidence="3 11">2.1.1.211</ecNumber>
    </recommendedName>
</protein>
<evidence type="ECO:0000256" key="9">
    <source>
        <dbReference type="ARBA" id="ARBA00022694"/>
    </source>
</evidence>
<dbReference type="EMBL" id="JAVFHQ010000008">
    <property type="protein sequence ID" value="KAK4548134.1"/>
    <property type="molecule type" value="Genomic_DNA"/>
</dbReference>
<keyword evidence="6 11" id="KW-0489">Methyltransferase</keyword>
<feature type="compositionally biased region" description="Basic and acidic residues" evidence="12">
    <location>
        <begin position="563"/>
        <end position="573"/>
    </location>
</feature>
<evidence type="ECO:0000256" key="1">
    <source>
        <dbReference type="ARBA" id="ARBA00004496"/>
    </source>
</evidence>
<dbReference type="GO" id="GO:0030488">
    <property type="term" value="P:tRNA methylation"/>
    <property type="evidence" value="ECO:0007669"/>
    <property type="project" value="UniProtKB-UniRule"/>
</dbReference>
<evidence type="ECO:0000256" key="5">
    <source>
        <dbReference type="ARBA" id="ARBA00022490"/>
    </source>
</evidence>
<dbReference type="AlphaFoldDB" id="A0AAV9JRN7"/>
<sequence>MEDSSSEGPDDATVCGQPLADQAKFQPIDRTRSSPSLHLPDDRWMTVLETQCTFPPEIFHGVMLNLVKNPNITSSHLFRADIFYDSGDNAAHDHEGGTPDLLKHLKAEYRPLTASLPDYELIRTIVRQLIPRNPQLDRPLVQTCHFFQKLGEHEECNVVLYVPHAQQADDMPFYHPAVAKLAFLHSWRYADNDPNDDPQALGSISVSYSLFPNTTLTTKLERTALRLLQTVHKHGQGQLAGYEKRVHLDQIIPQKRYQDTYAKLKAKYGRQLAEQWVEVTDPGKHVFEDIGIAAFLIELWRDMYDLPAGDAAAAQPDDSSAVDSSDKRDSTPFPGFVDIGCGNGLLVYILLSEGYPGWGFDARQRKTWSIFPSHIQDRLKQQLLVPDIFTATSSASSESQSDTLYHNGVFEPGTFIVSNHADELTPWTPLLAYQNNSAFIAIPCCSRDLSGARFRAPPTTKATKQVPARLPQQETITPQQSTPVGDGEQSLQVNKAVQAAETGSLKRTEAQKKMPSAYSTLCSYVSSLAEEVGFEAEREVLRIPSTRNQCIVGGRRKQNPAESGRHHDEGRRDTLVAVVERELGKSIEVVGKEWVERAEKLAKKPGSGH</sequence>
<accession>A0AAV9JRN7</accession>
<evidence type="ECO:0000256" key="10">
    <source>
        <dbReference type="ARBA" id="ARBA00047957"/>
    </source>
</evidence>
<reference evidence="13 14" key="1">
    <citation type="submission" date="2021-11" db="EMBL/GenBank/DDBJ databases">
        <title>Black yeast isolated from Biological Soil Crust.</title>
        <authorList>
            <person name="Kurbessoian T."/>
        </authorList>
    </citation>
    <scope>NUCLEOTIDE SEQUENCE [LARGE SCALE GENOMIC DNA]</scope>
    <source>
        <strain evidence="13 14">CCFEE 5522</strain>
    </source>
</reference>
<evidence type="ECO:0000256" key="3">
    <source>
        <dbReference type="ARBA" id="ARBA00012795"/>
    </source>
</evidence>
<dbReference type="EC" id="2.1.1.211" evidence="3 11"/>
<dbReference type="PANTHER" id="PTHR21210">
    <property type="entry name" value="TRNA (URACIL-O(2)-)-METHYLTRANSFERASE-RELATED"/>
    <property type="match status" value="1"/>
</dbReference>
<dbReference type="GO" id="GO:0005737">
    <property type="term" value="C:cytoplasm"/>
    <property type="evidence" value="ECO:0007669"/>
    <property type="project" value="UniProtKB-SubCell"/>
</dbReference>
<organism evidence="13 14">
    <name type="scientific">Oleoguttula mirabilis</name>
    <dbReference type="NCBI Taxonomy" id="1507867"/>
    <lineage>
        <taxon>Eukaryota</taxon>
        <taxon>Fungi</taxon>
        <taxon>Dikarya</taxon>
        <taxon>Ascomycota</taxon>
        <taxon>Pezizomycotina</taxon>
        <taxon>Dothideomycetes</taxon>
        <taxon>Dothideomycetidae</taxon>
        <taxon>Mycosphaerellales</taxon>
        <taxon>Teratosphaeriaceae</taxon>
        <taxon>Oleoguttula</taxon>
    </lineage>
</organism>
<evidence type="ECO:0000256" key="2">
    <source>
        <dbReference type="ARBA" id="ARBA00009056"/>
    </source>
</evidence>
<comment type="catalytic activity">
    <reaction evidence="10 11">
        <text>uridine(44) in tRNA(Ser) + S-adenosyl-L-methionine = 2'-O-methyluridine(44) in tRNA(Ser) + S-adenosyl-L-homocysteine + H(+)</text>
        <dbReference type="Rhea" id="RHEA:43100"/>
        <dbReference type="Rhea" id="RHEA-COMP:10339"/>
        <dbReference type="Rhea" id="RHEA-COMP:10340"/>
        <dbReference type="ChEBI" id="CHEBI:15378"/>
        <dbReference type="ChEBI" id="CHEBI:57856"/>
        <dbReference type="ChEBI" id="CHEBI:59789"/>
        <dbReference type="ChEBI" id="CHEBI:65315"/>
        <dbReference type="ChEBI" id="CHEBI:74478"/>
        <dbReference type="EC" id="2.1.1.211"/>
    </reaction>
</comment>
<feature type="compositionally biased region" description="Acidic residues" evidence="12">
    <location>
        <begin position="1"/>
        <end position="10"/>
    </location>
</feature>
<comment type="caution">
    <text evidence="13">The sequence shown here is derived from an EMBL/GenBank/DDBJ whole genome shotgun (WGS) entry which is preliminary data.</text>
</comment>
<proteinExistence type="inferred from homology"/>
<evidence type="ECO:0000256" key="4">
    <source>
        <dbReference type="ARBA" id="ARBA00017788"/>
    </source>
</evidence>
<keyword evidence="5 11" id="KW-0963">Cytoplasm</keyword>
<evidence type="ECO:0000256" key="11">
    <source>
        <dbReference type="RuleBase" id="RU368004"/>
    </source>
</evidence>